<evidence type="ECO:0000256" key="11">
    <source>
        <dbReference type="ARBA" id="ARBA00022989"/>
    </source>
</evidence>
<evidence type="ECO:0000256" key="1">
    <source>
        <dbReference type="ARBA" id="ARBA00004651"/>
    </source>
</evidence>
<dbReference type="SUPFAM" id="SSF81653">
    <property type="entry name" value="Calcium ATPase, transduction domain A"/>
    <property type="match status" value="1"/>
</dbReference>
<feature type="domain" description="Cation-transporting P-type ATPase N-terminal" evidence="15">
    <location>
        <begin position="519"/>
        <end position="593"/>
    </location>
</feature>
<keyword evidence="11 14" id="KW-1133">Transmembrane helix</keyword>
<keyword evidence="8" id="KW-0067">ATP-binding</keyword>
<evidence type="ECO:0000256" key="9">
    <source>
        <dbReference type="ARBA" id="ARBA00022842"/>
    </source>
</evidence>
<dbReference type="Pfam" id="PF19991">
    <property type="entry name" value="HMA_2"/>
    <property type="match status" value="1"/>
</dbReference>
<dbReference type="InterPro" id="IPR050510">
    <property type="entry name" value="Cation_transp_ATPase_P-type"/>
</dbReference>
<feature type="transmembrane region" description="Helical" evidence="14">
    <location>
        <begin position="1343"/>
        <end position="1363"/>
    </location>
</feature>
<dbReference type="Gene3D" id="3.40.1110.10">
    <property type="entry name" value="Calcium-transporting ATPase, cytoplasmic domain N"/>
    <property type="match status" value="1"/>
</dbReference>
<name>A0A0A2TCX0_9BACI</name>
<comment type="caution">
    <text evidence="16">The sequence shown here is derived from an EMBL/GenBank/DDBJ whole genome shotgun (WGS) entry which is preliminary data.</text>
</comment>
<evidence type="ECO:0000256" key="10">
    <source>
        <dbReference type="ARBA" id="ARBA00022967"/>
    </source>
</evidence>
<keyword evidence="16" id="KW-0378">Hydrolase</keyword>
<dbReference type="Pfam" id="PF00690">
    <property type="entry name" value="Cation_ATPase_N"/>
    <property type="match status" value="1"/>
</dbReference>
<evidence type="ECO:0000256" key="3">
    <source>
        <dbReference type="ARBA" id="ARBA00022448"/>
    </source>
</evidence>
<evidence type="ECO:0000256" key="5">
    <source>
        <dbReference type="ARBA" id="ARBA00022553"/>
    </source>
</evidence>
<dbReference type="STRING" id="1385514.N782_02175"/>
<keyword evidence="10" id="KW-1278">Translocase</keyword>
<dbReference type="SFLD" id="SFLDS00003">
    <property type="entry name" value="Haloacid_Dehalogenase"/>
    <property type="match status" value="1"/>
</dbReference>
<dbReference type="GO" id="GO:1902600">
    <property type="term" value="P:proton transmembrane transport"/>
    <property type="evidence" value="ECO:0007669"/>
    <property type="project" value="TreeGrafter"/>
</dbReference>
<keyword evidence="6 14" id="KW-0812">Transmembrane</keyword>
<dbReference type="FunFam" id="2.70.150.10:FF:000160">
    <property type="entry name" value="Sarcoplasmic/endoplasmic reticulum calcium ATPase 1"/>
    <property type="match status" value="1"/>
</dbReference>
<dbReference type="OrthoDB" id="9813266at2"/>
<dbReference type="PRINTS" id="PR00119">
    <property type="entry name" value="CATATPASE"/>
</dbReference>
<dbReference type="GO" id="GO:0016887">
    <property type="term" value="F:ATP hydrolysis activity"/>
    <property type="evidence" value="ECO:0007669"/>
    <property type="project" value="InterPro"/>
</dbReference>
<keyword evidence="17" id="KW-1185">Reference proteome</keyword>
<dbReference type="PROSITE" id="PS00154">
    <property type="entry name" value="ATPASE_E1_E2"/>
    <property type="match status" value="1"/>
</dbReference>
<evidence type="ECO:0000256" key="6">
    <source>
        <dbReference type="ARBA" id="ARBA00022692"/>
    </source>
</evidence>
<dbReference type="EMBL" id="AVBF01000009">
    <property type="protein sequence ID" value="KGP73697.1"/>
    <property type="molecule type" value="Genomic_DNA"/>
</dbReference>
<evidence type="ECO:0000313" key="16">
    <source>
        <dbReference type="EMBL" id="KGP73697.1"/>
    </source>
</evidence>
<dbReference type="eggNOG" id="COG0474">
    <property type="taxonomic scope" value="Bacteria"/>
</dbReference>
<dbReference type="PANTHER" id="PTHR43294">
    <property type="entry name" value="SODIUM/POTASSIUM-TRANSPORTING ATPASE SUBUNIT ALPHA"/>
    <property type="match status" value="1"/>
</dbReference>
<dbReference type="PRINTS" id="PR00120">
    <property type="entry name" value="HATPASE"/>
</dbReference>
<accession>A0A0A2TCX0</accession>
<dbReference type="GO" id="GO:0006883">
    <property type="term" value="P:intracellular sodium ion homeostasis"/>
    <property type="evidence" value="ECO:0007669"/>
    <property type="project" value="TreeGrafter"/>
</dbReference>
<dbReference type="GO" id="GO:0036376">
    <property type="term" value="P:sodium ion export across plasma membrane"/>
    <property type="evidence" value="ECO:0007669"/>
    <property type="project" value="TreeGrafter"/>
</dbReference>
<dbReference type="Gene3D" id="3.40.50.1000">
    <property type="entry name" value="HAD superfamily/HAD-like"/>
    <property type="match status" value="1"/>
</dbReference>
<keyword evidence="5" id="KW-0597">Phosphoprotein</keyword>
<dbReference type="GO" id="GO:0005886">
    <property type="term" value="C:plasma membrane"/>
    <property type="evidence" value="ECO:0007669"/>
    <property type="project" value="UniProtKB-SubCell"/>
</dbReference>
<keyword evidence="9" id="KW-0460">Magnesium</keyword>
<reference evidence="16 17" key="1">
    <citation type="journal article" date="2015" name="Stand. Genomic Sci.">
        <title>High quality draft genome sequence of the moderately halophilic bacterium Pontibacillus yanchengensis Y32(T) and comparison among Pontibacillus genomes.</title>
        <authorList>
            <person name="Huang J."/>
            <person name="Qiao Z.X."/>
            <person name="Tang J.W."/>
            <person name="Wang G."/>
        </authorList>
    </citation>
    <scope>NUCLEOTIDE SEQUENCE [LARGE SCALE GENOMIC DNA]</scope>
    <source>
        <strain evidence="16 17">Y32</strain>
    </source>
</reference>
<dbReference type="InterPro" id="IPR023299">
    <property type="entry name" value="ATPase_P-typ_cyto_dom_N"/>
</dbReference>
<dbReference type="InterPro" id="IPR059000">
    <property type="entry name" value="ATPase_P-type_domA"/>
</dbReference>
<dbReference type="Pfam" id="PF00689">
    <property type="entry name" value="Cation_ATPase_C"/>
    <property type="match status" value="1"/>
</dbReference>
<dbReference type="InterPro" id="IPR023298">
    <property type="entry name" value="ATPase_P-typ_TM_dom_sf"/>
</dbReference>
<keyword evidence="13 14" id="KW-0472">Membrane</keyword>
<dbReference type="InterPro" id="IPR018303">
    <property type="entry name" value="ATPase_P-typ_P_site"/>
</dbReference>
<feature type="transmembrane region" description="Helical" evidence="14">
    <location>
        <begin position="131"/>
        <end position="151"/>
    </location>
</feature>
<dbReference type="SUPFAM" id="SSF81660">
    <property type="entry name" value="Metal cation-transporting ATPase, ATP-binding domain N"/>
    <property type="match status" value="1"/>
</dbReference>
<dbReference type="InterPro" id="IPR008250">
    <property type="entry name" value="ATPase_P-typ_transduc_dom_A_sf"/>
</dbReference>
<dbReference type="GO" id="GO:0030007">
    <property type="term" value="P:intracellular potassium ion homeostasis"/>
    <property type="evidence" value="ECO:0007669"/>
    <property type="project" value="TreeGrafter"/>
</dbReference>
<dbReference type="InterPro" id="IPR044492">
    <property type="entry name" value="P_typ_ATPase_HD_dom"/>
</dbReference>
<dbReference type="RefSeq" id="WP_052111182.1">
    <property type="nucleotide sequence ID" value="NZ_AVBF01000009.1"/>
</dbReference>
<dbReference type="SFLD" id="SFLDG00002">
    <property type="entry name" value="C1.7:_P-type_atpase_like"/>
    <property type="match status" value="1"/>
</dbReference>
<dbReference type="Gene3D" id="2.70.150.10">
    <property type="entry name" value="Calcium-transporting ATPase, cytoplasmic transduction domain A"/>
    <property type="match status" value="1"/>
</dbReference>
<dbReference type="InterPro" id="IPR006068">
    <property type="entry name" value="ATPase_P-typ_cation-transptr_C"/>
</dbReference>
<dbReference type="Proteomes" id="UP000030147">
    <property type="component" value="Unassembled WGS sequence"/>
</dbReference>
<dbReference type="InterPro" id="IPR023214">
    <property type="entry name" value="HAD_sf"/>
</dbReference>
<dbReference type="InterPro" id="IPR036412">
    <property type="entry name" value="HAD-like_sf"/>
</dbReference>
<gene>
    <name evidence="16" type="ORF">N782_02175</name>
</gene>
<proteinExistence type="inferred from homology"/>
<dbReference type="Pfam" id="PF13246">
    <property type="entry name" value="Cation_ATPase"/>
    <property type="match status" value="1"/>
</dbReference>
<organism evidence="16 17">
    <name type="scientific">Pontibacillus yanchengensis Y32</name>
    <dbReference type="NCBI Taxonomy" id="1385514"/>
    <lineage>
        <taxon>Bacteria</taxon>
        <taxon>Bacillati</taxon>
        <taxon>Bacillota</taxon>
        <taxon>Bacilli</taxon>
        <taxon>Bacillales</taxon>
        <taxon>Bacillaceae</taxon>
        <taxon>Pontibacillus</taxon>
    </lineage>
</organism>
<evidence type="ECO:0000256" key="13">
    <source>
        <dbReference type="ARBA" id="ARBA00023136"/>
    </source>
</evidence>
<feature type="transmembrane region" description="Helical" evidence="14">
    <location>
        <begin position="1375"/>
        <end position="1392"/>
    </location>
</feature>
<dbReference type="SFLD" id="SFLDF00027">
    <property type="entry name" value="p-type_atpase"/>
    <property type="match status" value="1"/>
</dbReference>
<comment type="subcellular location">
    <subcellularLocation>
        <location evidence="1">Cell membrane</location>
        <topology evidence="1">Multi-pass membrane protein</topology>
    </subcellularLocation>
</comment>
<comment type="similarity">
    <text evidence="2">Belongs to the cation transport ATPase (P-type) (TC 3.A.3) family. Type IIA subfamily.</text>
</comment>
<dbReference type="InterPro" id="IPR004014">
    <property type="entry name" value="ATPase_P-typ_cation-transptr_N"/>
</dbReference>
<feature type="transmembrane region" description="Helical" evidence="14">
    <location>
        <begin position="1234"/>
        <end position="1258"/>
    </location>
</feature>
<dbReference type="GO" id="GO:1990573">
    <property type="term" value="P:potassium ion import across plasma membrane"/>
    <property type="evidence" value="ECO:0007669"/>
    <property type="project" value="TreeGrafter"/>
</dbReference>
<feature type="transmembrane region" description="Helical" evidence="14">
    <location>
        <begin position="1279"/>
        <end position="1298"/>
    </location>
</feature>
<evidence type="ECO:0000256" key="7">
    <source>
        <dbReference type="ARBA" id="ARBA00022741"/>
    </source>
</evidence>
<evidence type="ECO:0000256" key="4">
    <source>
        <dbReference type="ARBA" id="ARBA00022475"/>
    </source>
</evidence>
<evidence type="ECO:0000256" key="8">
    <source>
        <dbReference type="ARBA" id="ARBA00022840"/>
    </source>
</evidence>
<evidence type="ECO:0000256" key="14">
    <source>
        <dbReference type="SAM" id="Phobius"/>
    </source>
</evidence>
<dbReference type="Gene3D" id="1.20.1110.10">
    <property type="entry name" value="Calcium-transporting ATPase, transmembrane domain"/>
    <property type="match status" value="1"/>
</dbReference>
<dbReference type="GO" id="GO:0005391">
    <property type="term" value="F:P-type sodium:potassium-exchanging transporter activity"/>
    <property type="evidence" value="ECO:0007669"/>
    <property type="project" value="TreeGrafter"/>
</dbReference>
<feature type="transmembrane region" description="Helical" evidence="14">
    <location>
        <begin position="157"/>
        <end position="179"/>
    </location>
</feature>
<feature type="transmembrane region" description="Helical" evidence="14">
    <location>
        <begin position="1304"/>
        <end position="1322"/>
    </location>
</feature>
<dbReference type="PANTHER" id="PTHR43294:SF21">
    <property type="entry name" value="CATION TRANSPORTING ATPASE"/>
    <property type="match status" value="1"/>
</dbReference>
<dbReference type="Pfam" id="PF00122">
    <property type="entry name" value="E1-E2_ATPase"/>
    <property type="match status" value="1"/>
</dbReference>
<feature type="transmembrane region" description="Helical" evidence="14">
    <location>
        <begin position="1207"/>
        <end position="1228"/>
    </location>
</feature>
<dbReference type="SUPFAM" id="SSF56784">
    <property type="entry name" value="HAD-like"/>
    <property type="match status" value="1"/>
</dbReference>
<keyword evidence="12" id="KW-0406">Ion transport</keyword>
<dbReference type="SUPFAM" id="SSF81665">
    <property type="entry name" value="Calcium ATPase, transmembrane domain M"/>
    <property type="match status" value="1"/>
</dbReference>
<dbReference type="InterPro" id="IPR001757">
    <property type="entry name" value="P_typ_ATPase"/>
</dbReference>
<evidence type="ECO:0000256" key="12">
    <source>
        <dbReference type="ARBA" id="ARBA00023065"/>
    </source>
</evidence>
<evidence type="ECO:0000259" key="15">
    <source>
        <dbReference type="SMART" id="SM00831"/>
    </source>
</evidence>
<dbReference type="NCBIfam" id="TIGR01494">
    <property type="entry name" value="ATPase_P-type"/>
    <property type="match status" value="2"/>
</dbReference>
<feature type="transmembrane region" description="Helical" evidence="14">
    <location>
        <begin position="801"/>
        <end position="818"/>
    </location>
</feature>
<keyword evidence="7" id="KW-0547">Nucleotide-binding</keyword>
<dbReference type="SMART" id="SM00831">
    <property type="entry name" value="Cation_ATPase_N"/>
    <property type="match status" value="1"/>
</dbReference>
<dbReference type="GO" id="GO:0005524">
    <property type="term" value="F:ATP binding"/>
    <property type="evidence" value="ECO:0007669"/>
    <property type="project" value="UniProtKB-KW"/>
</dbReference>
<sequence>MESISIQKRSFQAIDGRLRFELYDLENNEHIKNKFEKIFSTLPGIQSVEASVVTGRVLIQYVDSILSLSEVTKLIQSFEKAWFYKKHKQHEVAPEVIEDEQQAHVAATYEDAMHVNRLGFMPVEGRKSRTLPFAVMLSMGGVLVLSMKRWIWGPSFWAAHPIPFYLSAATAILTGYPFFKRSIDLADQKKPHWKIDWLLGASSLALGLVRENVVVLAGLTILNTLNWKRQKAHLNDASYLEESPVLPEIKRYNNRMGKLGFAAAGANLAITRNPFTTLGLLLAANPRPSRIASEFSWKQAELDAKEQQWTVPEHGSLFHLSQVNTIITEDPAVLVENHTLRPEAHEFLQTLPDQTNIIIGSKKKNLQAQQDAEQTRYTVASMYPHLCVKDANTSYPAERHHALVIRPEKEMPTHNLASYYPSIMQDDLAGLTQTMKKVFQIRKTNLRQLNVTKGWNLFGSILAVTRRYSAPVINLMADSLILMFLSHNQKETKPEKQKQPKTRDVQTASALEEDAPVFTWHAEKEKQLVDQFHSDTEQGLSSLQVKTKRLKHGKNEWKMKEKPHWFVTYFEQLKEFTTIILGSTALISMLQGHIFDGMVMGSILLANAGIGAYQERKAANLLDSVNDFKPPISTVIRNGKEIEVPATELVPGDIVNIEAGDRVPADLRLLRSWNMEVNEATLTGESLPVPKNVGTLDSSTTVADRSNMLFMGTDLTRGRGRAIVVGTGTHTEMGHLLVLLSDEKDEKTILQQQVDSVSKKFLKLALITGSLVFLTGVIRGITLGQMLTTSIALAASAIPEGLPVTITIALSAGVLRLSKKKAVTRRLSALESMGRVTVICSDKTGTLTKNEMTVTKVATPSDLYEVSGNGYEPEGTITCQTSEATNAEDLDALMKVGWLCQNTSLYKEEDEWKVKGDPTEAAILTLAHKHGYHDQDFSEWHRVHEIPFDSQRGMMSVVCKEHRDHKDCFVMTKGSLEKVLDRCTHFQVNGMKKKLTDKQKTAFKEQNHQFADEALRVIAFAYAPITSEPDSDSVEEVERDLTFVGMVGMIDPPKSDVKDSIEECYNLGIRPVMITGDHPKTAQAIGKQVGLEATPESILTGQEIDQMDDQDLFNCVNDISIFARVTPDHKLRIVTALQEHDHVVAMSGDGVNDSPAIKKANVGIAMGQTGTEVTKESADIVLTEDHFQIILDAVKQGRSIIGNIRRALGCLLSGNIAEIIVTSVAVVAGLPLPIIPIQILLMNLLTDALPAMVFAINPGQSNAEEPRKKIADSSLYKQVITRGLLLGSSTLALFAFTLGTGATLLQAQTIAFATLVTGQLIQTFSWRKHGTDESFLDFKRDRFLIGAISISALSLLSVIYVPTLANMFSTATLQPIQWLYVLAAAGSSALISRPITAMLQRKEQTQAPEEAQPELALVS</sequence>
<protein>
    <submittedName>
        <fullName evidence="16">HAD family hydrolase</fullName>
    </submittedName>
</protein>
<keyword evidence="4" id="KW-1003">Cell membrane</keyword>
<evidence type="ECO:0000256" key="2">
    <source>
        <dbReference type="ARBA" id="ARBA00005675"/>
    </source>
</evidence>
<keyword evidence="3" id="KW-0813">Transport</keyword>
<feature type="transmembrane region" description="Helical" evidence="14">
    <location>
        <begin position="761"/>
        <end position="781"/>
    </location>
</feature>
<evidence type="ECO:0000313" key="17">
    <source>
        <dbReference type="Proteomes" id="UP000030147"/>
    </source>
</evidence>